<proteinExistence type="predicted"/>
<reference evidence="1 2" key="2">
    <citation type="journal article" date="2022" name="Mol. Ecol. Resour.">
        <title>The genomes of chicory, endive, great burdock and yacon provide insights into Asteraceae paleo-polyploidization history and plant inulin production.</title>
        <authorList>
            <person name="Fan W."/>
            <person name="Wang S."/>
            <person name="Wang H."/>
            <person name="Wang A."/>
            <person name="Jiang F."/>
            <person name="Liu H."/>
            <person name="Zhao H."/>
            <person name="Xu D."/>
            <person name="Zhang Y."/>
        </authorList>
    </citation>
    <scope>NUCLEOTIDE SEQUENCE [LARGE SCALE GENOMIC DNA]</scope>
    <source>
        <strain evidence="2">cv. Niubang</strain>
    </source>
</reference>
<name>A0ACB9EIU6_ARCLA</name>
<accession>A0ACB9EIU6</accession>
<evidence type="ECO:0000313" key="2">
    <source>
        <dbReference type="Proteomes" id="UP001055879"/>
    </source>
</evidence>
<dbReference type="EMBL" id="CM042048">
    <property type="protein sequence ID" value="KAI3758518.1"/>
    <property type="molecule type" value="Genomic_DNA"/>
</dbReference>
<dbReference type="Proteomes" id="UP001055879">
    <property type="component" value="Linkage Group LG02"/>
</dbReference>
<organism evidence="1 2">
    <name type="scientific">Arctium lappa</name>
    <name type="common">Greater burdock</name>
    <name type="synonym">Lappa major</name>
    <dbReference type="NCBI Taxonomy" id="4217"/>
    <lineage>
        <taxon>Eukaryota</taxon>
        <taxon>Viridiplantae</taxon>
        <taxon>Streptophyta</taxon>
        <taxon>Embryophyta</taxon>
        <taxon>Tracheophyta</taxon>
        <taxon>Spermatophyta</taxon>
        <taxon>Magnoliopsida</taxon>
        <taxon>eudicotyledons</taxon>
        <taxon>Gunneridae</taxon>
        <taxon>Pentapetalae</taxon>
        <taxon>asterids</taxon>
        <taxon>campanulids</taxon>
        <taxon>Asterales</taxon>
        <taxon>Asteraceae</taxon>
        <taxon>Carduoideae</taxon>
        <taxon>Cardueae</taxon>
        <taxon>Arctiinae</taxon>
        <taxon>Arctium</taxon>
    </lineage>
</organism>
<gene>
    <name evidence="1" type="ORF">L6452_06083</name>
</gene>
<evidence type="ECO:0000313" key="1">
    <source>
        <dbReference type="EMBL" id="KAI3758518.1"/>
    </source>
</evidence>
<protein>
    <submittedName>
        <fullName evidence="1">Uncharacterized protein</fullName>
    </submittedName>
</protein>
<comment type="caution">
    <text evidence="1">The sequence shown here is derived from an EMBL/GenBank/DDBJ whole genome shotgun (WGS) entry which is preliminary data.</text>
</comment>
<sequence>MVLSLQSDCVAMVLYMKESRPSVVDPTTPDQPNITVMHVVGSSNPRSTLNLFSNHRLRQLESHTYSPVPGSPSSALVRTRHSPGGDL</sequence>
<reference evidence="2" key="1">
    <citation type="journal article" date="2022" name="Mol. Ecol. Resour.">
        <title>The genomes of chicory, endive, great burdock and yacon provide insights into Asteraceae palaeo-polyploidization history and plant inulin production.</title>
        <authorList>
            <person name="Fan W."/>
            <person name="Wang S."/>
            <person name="Wang H."/>
            <person name="Wang A."/>
            <person name="Jiang F."/>
            <person name="Liu H."/>
            <person name="Zhao H."/>
            <person name="Xu D."/>
            <person name="Zhang Y."/>
        </authorList>
    </citation>
    <scope>NUCLEOTIDE SEQUENCE [LARGE SCALE GENOMIC DNA]</scope>
    <source>
        <strain evidence="2">cv. Niubang</strain>
    </source>
</reference>
<keyword evidence="2" id="KW-1185">Reference proteome</keyword>